<dbReference type="SUPFAM" id="SSF54211">
    <property type="entry name" value="Ribosomal protein S5 domain 2-like"/>
    <property type="match status" value="1"/>
</dbReference>
<dbReference type="GO" id="GO:0003983">
    <property type="term" value="F:UTP:glucose-1-phosphate uridylyltransferase activity"/>
    <property type="evidence" value="ECO:0007669"/>
    <property type="project" value="UniProtKB-EC"/>
</dbReference>
<keyword evidence="5" id="KW-0548">Nucleotidyltransferase</keyword>
<evidence type="ECO:0000256" key="11">
    <source>
        <dbReference type="ARBA" id="ARBA00032341"/>
    </source>
</evidence>
<keyword evidence="4" id="KW-0808">Transferase</keyword>
<evidence type="ECO:0000256" key="5">
    <source>
        <dbReference type="ARBA" id="ARBA00022695"/>
    </source>
</evidence>
<dbReference type="Gene3D" id="3.30.70.890">
    <property type="entry name" value="GHMP kinase, C-terminal domain"/>
    <property type="match status" value="1"/>
</dbReference>
<evidence type="ECO:0000256" key="3">
    <source>
        <dbReference type="ARBA" id="ARBA00019048"/>
    </source>
</evidence>
<evidence type="ECO:0000256" key="7">
    <source>
        <dbReference type="ARBA" id="ARBA00022777"/>
    </source>
</evidence>
<dbReference type="InterPro" id="IPR005835">
    <property type="entry name" value="NTP_transferase_dom"/>
</dbReference>
<feature type="domain" description="GHMP kinase N-terminal" evidence="13">
    <location>
        <begin position="90"/>
        <end position="174"/>
    </location>
</feature>
<dbReference type="Proteomes" id="UP000019140">
    <property type="component" value="Unassembled WGS sequence"/>
</dbReference>
<organism evidence="15 16">
    <name type="scientific">Candidatus Entotheonella gemina</name>
    <dbReference type="NCBI Taxonomy" id="1429439"/>
    <lineage>
        <taxon>Bacteria</taxon>
        <taxon>Pseudomonadati</taxon>
        <taxon>Nitrospinota/Tectimicrobiota group</taxon>
        <taxon>Candidatus Tectimicrobiota</taxon>
        <taxon>Candidatus Entotheonellia</taxon>
        <taxon>Candidatus Entotheonellales</taxon>
        <taxon>Candidatus Entotheonellaceae</taxon>
        <taxon>Candidatus Entotheonella</taxon>
    </lineage>
</organism>
<name>W4M1M1_9BACT</name>
<gene>
    <name evidence="15" type="ORF">ETSY2_30815</name>
</gene>
<dbReference type="SUPFAM" id="SSF55060">
    <property type="entry name" value="GHMP Kinase, C-terminal domain"/>
    <property type="match status" value="1"/>
</dbReference>
<evidence type="ECO:0000259" key="14">
    <source>
        <dbReference type="Pfam" id="PF00483"/>
    </source>
</evidence>
<sequence>MQLFVPGRICLFGEHSDWAGGYRRSHPEIDKGYAIIAGTNQGLFAEVRPHPSQLIIRSTLDDGSDGGTLELPMSQEALLSTAEAGGFFSYIAGVAHEIVAHFEVGGVVINNDQTTLPVRKGLSSSAAICVLTARAFNRLYHLNLSTRGEMAYAYAGELLTGSQCGRMDQGCAYGEQPILMTFDGGRIDVSPLALSQPLYFVIADLHAAKDTKRILQSLNRAFPVAESSLHHQAQDYLGRVNARIVRSAAAALKAGDAAQVGALMREAQTHFDAALQPLCPDQLTAPKLHEVLAYGPIQPYIYGGKGVGSQGDGTVQFIVRDEAAQTQVMSILEADLGLTCLRLTLAPASKRVRPARTVTANAPAKTVHPPGVRKAIIPAAGYGTRMFPASRVMRKELFPVVSRDGWIKPAILVLIEEALAAGIEEIALIVQPGHEPWFEALFTPLSTAEQRKYGEEHTAYARELTALGQRVTLIPQVSQEGFGHAVYCAHEWLSGEPGLLMLGDHLFASSSGRSCATQVMAAYASCQSRQSVVGLLPTPIEASHLYGAATGAWIEPGRLLQVSRFIEKPTLEEARQHLQLAELPPGQVLSFLGQYILS</sequence>
<keyword evidence="6" id="KW-0547">Nucleotide-binding</keyword>
<evidence type="ECO:0000313" key="15">
    <source>
        <dbReference type="EMBL" id="ETX04095.1"/>
    </source>
</evidence>
<evidence type="ECO:0000259" key="13">
    <source>
        <dbReference type="Pfam" id="PF00288"/>
    </source>
</evidence>
<comment type="catalytic activity">
    <reaction evidence="12">
        <text>alpha-D-glucose 1-phosphate + UTP + H(+) = UDP-alpha-D-glucose + diphosphate</text>
        <dbReference type="Rhea" id="RHEA:19889"/>
        <dbReference type="ChEBI" id="CHEBI:15378"/>
        <dbReference type="ChEBI" id="CHEBI:33019"/>
        <dbReference type="ChEBI" id="CHEBI:46398"/>
        <dbReference type="ChEBI" id="CHEBI:58601"/>
        <dbReference type="ChEBI" id="CHEBI:58885"/>
        <dbReference type="EC" id="2.7.7.9"/>
    </reaction>
</comment>
<proteinExistence type="inferred from homology"/>
<dbReference type="PANTHER" id="PTHR43197:SF1">
    <property type="entry name" value="UTP--GLUCOSE-1-PHOSPHATE URIDYLYLTRANSFERASE"/>
    <property type="match status" value="1"/>
</dbReference>
<keyword evidence="7" id="KW-0418">Kinase</keyword>
<comment type="similarity">
    <text evidence="1">Belongs to the UDPGP type 2 family.</text>
</comment>
<dbReference type="Pfam" id="PF00483">
    <property type="entry name" value="NTP_transferase"/>
    <property type="match status" value="1"/>
</dbReference>
<dbReference type="PRINTS" id="PR00959">
    <property type="entry name" value="MEVGALKINASE"/>
</dbReference>
<dbReference type="EC" id="2.7.7.9" evidence="2"/>
<dbReference type="Gene3D" id="3.90.550.10">
    <property type="entry name" value="Spore Coat Polysaccharide Biosynthesis Protein SpsA, Chain A"/>
    <property type="match status" value="1"/>
</dbReference>
<feature type="domain" description="Nucleotidyl transferase" evidence="14">
    <location>
        <begin position="374"/>
        <end position="576"/>
    </location>
</feature>
<dbReference type="InterPro" id="IPR005771">
    <property type="entry name" value="GalU_uridylyltTrfase_bac/arc"/>
</dbReference>
<evidence type="ECO:0000256" key="4">
    <source>
        <dbReference type="ARBA" id="ARBA00022679"/>
    </source>
</evidence>
<evidence type="ECO:0000256" key="6">
    <source>
        <dbReference type="ARBA" id="ARBA00022741"/>
    </source>
</evidence>
<dbReference type="InterPro" id="IPR029044">
    <property type="entry name" value="Nucleotide-diphossugar_trans"/>
</dbReference>
<dbReference type="InterPro" id="IPR014721">
    <property type="entry name" value="Ribsml_uS5_D2-typ_fold_subgr"/>
</dbReference>
<dbReference type="PANTHER" id="PTHR43197">
    <property type="entry name" value="UTP--GLUCOSE-1-PHOSPHATE URIDYLYLTRANSFERASE"/>
    <property type="match status" value="1"/>
</dbReference>
<dbReference type="GO" id="GO:0005524">
    <property type="term" value="F:ATP binding"/>
    <property type="evidence" value="ECO:0007669"/>
    <property type="project" value="UniProtKB-KW"/>
</dbReference>
<keyword evidence="16" id="KW-1185">Reference proteome</keyword>
<dbReference type="Gene3D" id="3.30.230.10">
    <property type="match status" value="1"/>
</dbReference>
<dbReference type="InterPro" id="IPR020568">
    <property type="entry name" value="Ribosomal_Su5_D2-typ_SF"/>
</dbReference>
<reference evidence="15 16" key="1">
    <citation type="journal article" date="2014" name="Nature">
        <title>An environmental bacterial taxon with a large and distinct metabolic repertoire.</title>
        <authorList>
            <person name="Wilson M.C."/>
            <person name="Mori T."/>
            <person name="Ruckert C."/>
            <person name="Uria A.R."/>
            <person name="Helf M.J."/>
            <person name="Takada K."/>
            <person name="Gernert C."/>
            <person name="Steffens U.A."/>
            <person name="Heycke N."/>
            <person name="Schmitt S."/>
            <person name="Rinke C."/>
            <person name="Helfrich E.J."/>
            <person name="Brachmann A.O."/>
            <person name="Gurgui C."/>
            <person name="Wakimoto T."/>
            <person name="Kracht M."/>
            <person name="Crusemann M."/>
            <person name="Hentschel U."/>
            <person name="Abe I."/>
            <person name="Matsunaga S."/>
            <person name="Kalinowski J."/>
            <person name="Takeyama H."/>
            <person name="Piel J."/>
        </authorList>
    </citation>
    <scope>NUCLEOTIDE SEQUENCE [LARGE SCALE GENOMIC DNA]</scope>
    <source>
        <strain evidence="16">TSY2</strain>
    </source>
</reference>
<evidence type="ECO:0000256" key="8">
    <source>
        <dbReference type="ARBA" id="ARBA00022840"/>
    </source>
</evidence>
<accession>W4M1M1</accession>
<evidence type="ECO:0000256" key="2">
    <source>
        <dbReference type="ARBA" id="ARBA00012415"/>
    </source>
</evidence>
<dbReference type="EMBL" id="AZHX01001310">
    <property type="protein sequence ID" value="ETX04095.1"/>
    <property type="molecule type" value="Genomic_DNA"/>
</dbReference>
<evidence type="ECO:0000256" key="10">
    <source>
        <dbReference type="ARBA" id="ARBA00031959"/>
    </source>
</evidence>
<evidence type="ECO:0000256" key="9">
    <source>
        <dbReference type="ARBA" id="ARBA00031455"/>
    </source>
</evidence>
<keyword evidence="8" id="KW-0067">ATP-binding</keyword>
<dbReference type="InterPro" id="IPR036554">
    <property type="entry name" value="GHMP_kinase_C_sf"/>
</dbReference>
<evidence type="ECO:0000256" key="12">
    <source>
        <dbReference type="ARBA" id="ARBA00048128"/>
    </source>
</evidence>
<feature type="non-terminal residue" evidence="15">
    <location>
        <position position="598"/>
    </location>
</feature>
<dbReference type="GO" id="GO:0016301">
    <property type="term" value="F:kinase activity"/>
    <property type="evidence" value="ECO:0007669"/>
    <property type="project" value="UniProtKB-KW"/>
</dbReference>
<protein>
    <recommendedName>
        <fullName evidence="3">UTP--glucose-1-phosphate uridylyltransferase</fullName>
        <ecNumber evidence="2">2.7.7.9</ecNumber>
    </recommendedName>
    <alternativeName>
        <fullName evidence="9">Alpha-D-glucosyl-1-phosphate uridylyltransferase</fullName>
    </alternativeName>
    <alternativeName>
        <fullName evidence="10">UDP-glucose pyrophosphorylase</fullName>
    </alternativeName>
    <alternativeName>
        <fullName evidence="11">Uridine diphosphoglucose pyrophosphorylase</fullName>
    </alternativeName>
</protein>
<evidence type="ECO:0000313" key="16">
    <source>
        <dbReference type="Proteomes" id="UP000019140"/>
    </source>
</evidence>
<dbReference type="Pfam" id="PF00288">
    <property type="entry name" value="GHMP_kinases_N"/>
    <property type="match status" value="1"/>
</dbReference>
<dbReference type="HOGENOM" id="CLU_028462_0_0_7"/>
<dbReference type="InterPro" id="IPR006204">
    <property type="entry name" value="GHMP_kinase_N_dom"/>
</dbReference>
<comment type="caution">
    <text evidence="15">The sequence shown here is derived from an EMBL/GenBank/DDBJ whole genome shotgun (WGS) entry which is preliminary data.</text>
</comment>
<dbReference type="AlphaFoldDB" id="W4M1M1"/>
<evidence type="ECO:0000256" key="1">
    <source>
        <dbReference type="ARBA" id="ARBA00006890"/>
    </source>
</evidence>
<dbReference type="SUPFAM" id="SSF53448">
    <property type="entry name" value="Nucleotide-diphospho-sugar transferases"/>
    <property type="match status" value="1"/>
</dbReference>
<dbReference type="GO" id="GO:0006011">
    <property type="term" value="P:UDP-alpha-D-glucose metabolic process"/>
    <property type="evidence" value="ECO:0007669"/>
    <property type="project" value="InterPro"/>
</dbReference>